<dbReference type="Gene3D" id="3.40.50.300">
    <property type="entry name" value="P-loop containing nucleotide triphosphate hydrolases"/>
    <property type="match status" value="1"/>
</dbReference>
<reference evidence="4" key="1">
    <citation type="submission" date="2023-07" db="EMBL/GenBank/DDBJ databases">
        <title>Whole genome shotgun sequence of Streptomyces spororaveus NBRC 15456.</title>
        <authorList>
            <person name="Komaki H."/>
            <person name="Tamura T."/>
        </authorList>
    </citation>
    <scope>NUCLEOTIDE SEQUENCE [LARGE SCALE GENOMIC DNA]</scope>
    <source>
        <strain evidence="4">NBRC 15456</strain>
    </source>
</reference>
<evidence type="ECO:0000313" key="4">
    <source>
        <dbReference type="Proteomes" id="UP000608522"/>
    </source>
</evidence>
<dbReference type="RefSeq" id="WP_202199574.1">
    <property type="nucleotide sequence ID" value="NZ_BAAATO010000010.1"/>
</dbReference>
<evidence type="ECO:0000259" key="2">
    <source>
        <dbReference type="Pfam" id="PF12770"/>
    </source>
</evidence>
<feature type="compositionally biased region" description="Polar residues" evidence="1">
    <location>
        <begin position="922"/>
        <end position="931"/>
    </location>
</feature>
<feature type="region of interest" description="Disordered" evidence="1">
    <location>
        <begin position="901"/>
        <end position="931"/>
    </location>
</feature>
<name>A0ABQ3TB13_9ACTN</name>
<keyword evidence="4" id="KW-1185">Reference proteome</keyword>
<organism evidence="3 4">
    <name type="scientific">Streptomyces spororaveus</name>
    <dbReference type="NCBI Taxonomy" id="284039"/>
    <lineage>
        <taxon>Bacteria</taxon>
        <taxon>Bacillati</taxon>
        <taxon>Actinomycetota</taxon>
        <taxon>Actinomycetes</taxon>
        <taxon>Kitasatosporales</taxon>
        <taxon>Streptomycetaceae</taxon>
        <taxon>Streptomyces</taxon>
    </lineage>
</organism>
<dbReference type="InterPro" id="IPR024983">
    <property type="entry name" value="CHAT_dom"/>
</dbReference>
<sequence length="1394" mass="152429">MLELQLRVEDFDGPRSWRWVLSREGEFLADHQVVIPEPCWEFDALQDLHGHLQWSGVPDISADGESEILTQVGHWAYTYALGAVGQALIAQSVPLTVRLITSAQTRHLALWPWELAVADSRTLASRDIRFVVDLDLQTPARPRAEAGQALRVLGLFSLPDDASPLNLRRERVALMTLFQEVSAVHRKAIDLRILQYGVTRKRLRDVVNDGQGWDVLHVSAHGSTAGLLLEREDGSPDLVTNEDLQILLGPLATRVKFAMVSSCSSGASESDAFAARVDELRPVHRNTRSPSDRTSPSPSLAAALAAQLGCWVLGMRYPVDDRFAIELSHRVYNRLIGDAAQSPPQALAFALSEGHEQSGRPTLAEMTPILFGRHGADLRLTAPALTGPPLGADRSRQQAFLPSPPAEFVGRAGLLTAASKALAPRSGASGVMLHGMPRVGKSACALELAHTHADRFAAVVWHEVRDDEHVGTALQRFAREFREQLEDAGLTPIATFDDPRTLDDPDLLARSLRLLSIFLTNNRVLVVLDNATPLLTGQGRWRDHRWGRLVDAVTGHSGLSRLVMTTSCAVPGLDDRVTRLPVVPLSTREAALLARSLPDMSALFRAGSRSRETMRSLLRACGGHPGLLLDASRDVLLDAGPPGGFRHAEPNDDHLAITHWTGTVTRQLPEPEQLLGALQCDLEENDRIPWVLHDAWPKLWQHLNRPGTPPPWQSLLRSLEARALLTVERATEQNTFEVELPPIPGSADSPGTAFTMTGQATVEIYPGLVVGVHEEDEGVLCIRIHPTVAEAVRAMAEPEFPPAVSGCLAELWMRMMSAEALNYPDRELTIMEAAAARHAVPYAARLGTWSQVHQLLEVLFSRDASPETVRSVLPWLRQGAEEADAAPVRSFCRQWIAQVSGTSPAPAENDPDPSVTPGEPAPSTQQPQTASGTWLDELQEAYEQGDFHRVLGDLKHLRGQSVLTPTAGSSPRERDMRRLIESALETGFHAALGLREWQQALDLNNELLNLLRQRMAVKTESVRVEFHSHAPLMALGRFDDARELLLRVRRAAEQGLDPKLLGMVMGSQASLEHLQGHVEVAVRLQREALRHSTEAGDLHDLAIGHLNLGNFDIAAEEPLQALCNHLIGAVIECVLGGVGASDSVANQLADNLYRGRVLACPLDWPDVHRTAYEHIGIPLEQSLPGLFTTEDPLLPQRTLDDLLRRAWHQLNLRLAPHLAAWDPVLSAVNAAIAGDDTARRQAHLALDDLREFPEWSPLVRIMRGALENRADVPDHNLEPLHHVIVFRLLDMPTTDVGIPPTLWVLQSIRHLLSRVVAAANGDAGAAAELPQSLDALAARGGGELGTLAGVLRRLASGDAAAQVTPGLDSFMESVVRWIDTHIDPTGPLPTTTPN</sequence>
<protein>
    <recommendedName>
        <fullName evidence="2">CHAT domain-containing protein</fullName>
    </recommendedName>
</protein>
<comment type="caution">
    <text evidence="3">The sequence shown here is derived from an EMBL/GenBank/DDBJ whole genome shotgun (WGS) entry which is preliminary data.</text>
</comment>
<evidence type="ECO:0000256" key="1">
    <source>
        <dbReference type="SAM" id="MobiDB-lite"/>
    </source>
</evidence>
<dbReference type="EMBL" id="BNED01000005">
    <property type="protein sequence ID" value="GHI77557.1"/>
    <property type="molecule type" value="Genomic_DNA"/>
</dbReference>
<dbReference type="Pfam" id="PF12770">
    <property type="entry name" value="CHAT"/>
    <property type="match status" value="1"/>
</dbReference>
<accession>A0ABQ3TB13</accession>
<feature type="domain" description="CHAT" evidence="2">
    <location>
        <begin position="74"/>
        <end position="350"/>
    </location>
</feature>
<dbReference type="SUPFAM" id="SSF52540">
    <property type="entry name" value="P-loop containing nucleoside triphosphate hydrolases"/>
    <property type="match status" value="1"/>
</dbReference>
<dbReference type="Proteomes" id="UP000608522">
    <property type="component" value="Unassembled WGS sequence"/>
</dbReference>
<evidence type="ECO:0000313" key="3">
    <source>
        <dbReference type="EMBL" id="GHI77557.1"/>
    </source>
</evidence>
<dbReference type="InterPro" id="IPR027417">
    <property type="entry name" value="P-loop_NTPase"/>
</dbReference>
<gene>
    <name evidence="3" type="ORF">Sspor_31180</name>
</gene>
<proteinExistence type="predicted"/>